<protein>
    <submittedName>
        <fullName evidence="2">Uncharacterized protein</fullName>
    </submittedName>
</protein>
<comment type="caution">
    <text evidence="2">The sequence shown here is derived from an EMBL/GenBank/DDBJ whole genome shotgun (WGS) entry which is preliminary data.</text>
</comment>
<name>A0ABW0J5N1_9BURK</name>
<dbReference type="Proteomes" id="UP001596103">
    <property type="component" value="Unassembled WGS sequence"/>
</dbReference>
<reference evidence="3" key="1">
    <citation type="journal article" date="2019" name="Int. J. Syst. Evol. Microbiol.">
        <title>The Global Catalogue of Microorganisms (GCM) 10K type strain sequencing project: providing services to taxonomists for standard genome sequencing and annotation.</title>
        <authorList>
            <consortium name="The Broad Institute Genomics Platform"/>
            <consortium name="The Broad Institute Genome Sequencing Center for Infectious Disease"/>
            <person name="Wu L."/>
            <person name="Ma J."/>
        </authorList>
    </citation>
    <scope>NUCLEOTIDE SEQUENCE [LARGE SCALE GENOMIC DNA]</scope>
    <source>
        <strain evidence="3">CCUG 56042</strain>
    </source>
</reference>
<evidence type="ECO:0000313" key="3">
    <source>
        <dbReference type="Proteomes" id="UP001596103"/>
    </source>
</evidence>
<accession>A0ABW0J5N1</accession>
<evidence type="ECO:0000313" key="2">
    <source>
        <dbReference type="EMBL" id="MFC5428340.1"/>
    </source>
</evidence>
<keyword evidence="3" id="KW-1185">Reference proteome</keyword>
<gene>
    <name evidence="2" type="ORF">ACFPTO_05895</name>
</gene>
<evidence type="ECO:0000256" key="1">
    <source>
        <dbReference type="SAM" id="Coils"/>
    </source>
</evidence>
<dbReference type="EMBL" id="JBHSMP010000009">
    <property type="protein sequence ID" value="MFC5428340.1"/>
    <property type="molecule type" value="Genomic_DNA"/>
</dbReference>
<organism evidence="2 3">
    <name type="scientific">Paraburkholderia denitrificans</name>
    <dbReference type="NCBI Taxonomy" id="694025"/>
    <lineage>
        <taxon>Bacteria</taxon>
        <taxon>Pseudomonadati</taxon>
        <taxon>Pseudomonadota</taxon>
        <taxon>Betaproteobacteria</taxon>
        <taxon>Burkholderiales</taxon>
        <taxon>Burkholderiaceae</taxon>
        <taxon>Paraburkholderia</taxon>
    </lineage>
</organism>
<sequence>MGAEGPRSFSETRAARLAQFISYREAITKLAAATGESMAIIASELKAIDLGSHRHVKVLIQHGPERSNGDIQSSALDDLLSETINSGSIRSSSRAGQIYPVGGPDEYGWFREEFIVMLRRLNFPCPDTLQNPSDTPPVAPDSTPPEADALDEIARLKTEIARLENLRQTEMAEMCEKLAAANDMPDVSGIERERDEAWQEVERLKELVPPRGEFLIPIVVKVQKQFWVDWDESKPRPKAVEEIQPWIRENFPQIGDSNALIQAVEKVACPFDRNPSAKK</sequence>
<keyword evidence="1" id="KW-0175">Coiled coil</keyword>
<proteinExistence type="predicted"/>
<feature type="coiled-coil region" evidence="1">
    <location>
        <begin position="146"/>
        <end position="173"/>
    </location>
</feature>